<evidence type="ECO:0000256" key="5">
    <source>
        <dbReference type="ARBA" id="ARBA00022777"/>
    </source>
</evidence>
<dbReference type="GO" id="GO:0016036">
    <property type="term" value="P:cellular response to phosphate starvation"/>
    <property type="evidence" value="ECO:0007669"/>
    <property type="project" value="TreeGrafter"/>
</dbReference>
<feature type="transmembrane region" description="Helical" evidence="7">
    <location>
        <begin position="150"/>
        <end position="169"/>
    </location>
</feature>
<dbReference type="InterPro" id="IPR036890">
    <property type="entry name" value="HATPase_C_sf"/>
</dbReference>
<evidence type="ECO:0000256" key="7">
    <source>
        <dbReference type="SAM" id="Phobius"/>
    </source>
</evidence>
<dbReference type="FunFam" id="1.10.287.130:FF:000001">
    <property type="entry name" value="Two-component sensor histidine kinase"/>
    <property type="match status" value="1"/>
</dbReference>
<evidence type="ECO:0000256" key="4">
    <source>
        <dbReference type="ARBA" id="ARBA00022679"/>
    </source>
</evidence>
<dbReference type="PROSITE" id="PS50109">
    <property type="entry name" value="HIS_KIN"/>
    <property type="match status" value="1"/>
</dbReference>
<dbReference type="InterPro" id="IPR050351">
    <property type="entry name" value="BphY/WalK/GraS-like"/>
</dbReference>
<dbReference type="CDD" id="cd00082">
    <property type="entry name" value="HisKA"/>
    <property type="match status" value="1"/>
</dbReference>
<evidence type="ECO:0000259" key="8">
    <source>
        <dbReference type="PROSITE" id="PS50109"/>
    </source>
</evidence>
<dbReference type="PANTHER" id="PTHR45453">
    <property type="entry name" value="PHOSPHATE REGULON SENSOR PROTEIN PHOR"/>
    <property type="match status" value="1"/>
</dbReference>
<dbReference type="GO" id="GO:0004721">
    <property type="term" value="F:phosphoprotein phosphatase activity"/>
    <property type="evidence" value="ECO:0007669"/>
    <property type="project" value="TreeGrafter"/>
</dbReference>
<dbReference type="GO" id="GO:0000155">
    <property type="term" value="F:phosphorelay sensor kinase activity"/>
    <property type="evidence" value="ECO:0007669"/>
    <property type="project" value="InterPro"/>
</dbReference>
<protein>
    <recommendedName>
        <fullName evidence="2">histidine kinase</fullName>
        <ecNumber evidence="2">2.7.13.3</ecNumber>
    </recommendedName>
</protein>
<dbReference type="SMART" id="SM00388">
    <property type="entry name" value="HisKA"/>
    <property type="match status" value="1"/>
</dbReference>
<dbReference type="Gene3D" id="3.30.565.10">
    <property type="entry name" value="Histidine kinase-like ATPase, C-terminal domain"/>
    <property type="match status" value="1"/>
</dbReference>
<dbReference type="EMBL" id="CAEZZI010000089">
    <property type="protein sequence ID" value="CAB4759825.1"/>
    <property type="molecule type" value="Genomic_DNA"/>
</dbReference>
<feature type="transmembrane region" description="Helical" evidence="7">
    <location>
        <begin position="6"/>
        <end position="27"/>
    </location>
</feature>
<keyword evidence="7" id="KW-0812">Transmembrane</keyword>
<sequence>MNQRFRVTFFSVLITTLVSLGIGGFALQDSHSAAIRQVDSRLNFVIQAALQNNQDLLNAALFALEAGRIDATVVLVTPRGEQIPLTQASQRFVVDTTSRNINSSVKQAISINSENPYRMKSIPLPEKEFLVVAISTADLEKDWRQNFSRLLAFLFLANLLAIALSFILLRNNSRKLEQQSLLRMQRFLSDAAHELRTPLTVIKGYSELLGSHKIETKEDQEKAFTRVDHEVKRMESLINDLLLSAELNEATHLDFEKYDISASLKTHLQDFEILSPDRVIESTIESGLHMKASGDHIDRLIQNIFSNIRRHTPVSAPVIVQLKSKGKEVQLRIEDGGPGLPEDAYKKASYEFERFDRSRSRDTGGSGLGLSIIAAIVKEHSGSISMSKSSLGGLAIHIQLPIK</sequence>
<evidence type="ECO:0000256" key="1">
    <source>
        <dbReference type="ARBA" id="ARBA00000085"/>
    </source>
</evidence>
<evidence type="ECO:0000256" key="2">
    <source>
        <dbReference type="ARBA" id="ARBA00012438"/>
    </source>
</evidence>
<dbReference type="AlphaFoldDB" id="A0A6J6UKS2"/>
<dbReference type="SUPFAM" id="SSF55874">
    <property type="entry name" value="ATPase domain of HSP90 chaperone/DNA topoisomerase II/histidine kinase"/>
    <property type="match status" value="1"/>
</dbReference>
<dbReference type="PRINTS" id="PR00344">
    <property type="entry name" value="BCTRLSENSOR"/>
</dbReference>
<keyword evidence="7" id="KW-1133">Transmembrane helix</keyword>
<dbReference type="InterPro" id="IPR005467">
    <property type="entry name" value="His_kinase_dom"/>
</dbReference>
<dbReference type="InterPro" id="IPR003594">
    <property type="entry name" value="HATPase_dom"/>
</dbReference>
<comment type="catalytic activity">
    <reaction evidence="1">
        <text>ATP + protein L-histidine = ADP + protein N-phospho-L-histidine.</text>
        <dbReference type="EC" id="2.7.13.3"/>
    </reaction>
</comment>
<evidence type="ECO:0000256" key="6">
    <source>
        <dbReference type="ARBA" id="ARBA00023012"/>
    </source>
</evidence>
<keyword evidence="6" id="KW-0902">Two-component regulatory system</keyword>
<dbReference type="GO" id="GO:0005886">
    <property type="term" value="C:plasma membrane"/>
    <property type="evidence" value="ECO:0007669"/>
    <property type="project" value="TreeGrafter"/>
</dbReference>
<evidence type="ECO:0000313" key="9">
    <source>
        <dbReference type="EMBL" id="CAB4759825.1"/>
    </source>
</evidence>
<dbReference type="SUPFAM" id="SSF47384">
    <property type="entry name" value="Homodimeric domain of signal transducing histidine kinase"/>
    <property type="match status" value="1"/>
</dbReference>
<keyword evidence="7" id="KW-0472">Membrane</keyword>
<name>A0A6J6UKS2_9ZZZZ</name>
<evidence type="ECO:0000256" key="3">
    <source>
        <dbReference type="ARBA" id="ARBA00022553"/>
    </source>
</evidence>
<accession>A0A6J6UKS2</accession>
<dbReference type="InterPro" id="IPR004358">
    <property type="entry name" value="Sig_transdc_His_kin-like_C"/>
</dbReference>
<feature type="domain" description="Histidine kinase" evidence="8">
    <location>
        <begin position="190"/>
        <end position="403"/>
    </location>
</feature>
<keyword evidence="5" id="KW-0418">Kinase</keyword>
<dbReference type="EC" id="2.7.13.3" evidence="2"/>
<dbReference type="Pfam" id="PF02518">
    <property type="entry name" value="HATPase_c"/>
    <property type="match status" value="1"/>
</dbReference>
<dbReference type="Gene3D" id="1.10.287.130">
    <property type="match status" value="1"/>
</dbReference>
<organism evidence="9">
    <name type="scientific">freshwater metagenome</name>
    <dbReference type="NCBI Taxonomy" id="449393"/>
    <lineage>
        <taxon>unclassified sequences</taxon>
        <taxon>metagenomes</taxon>
        <taxon>ecological metagenomes</taxon>
    </lineage>
</organism>
<dbReference type="PANTHER" id="PTHR45453:SF1">
    <property type="entry name" value="PHOSPHATE REGULON SENSOR PROTEIN PHOR"/>
    <property type="match status" value="1"/>
</dbReference>
<dbReference type="InterPro" id="IPR003661">
    <property type="entry name" value="HisK_dim/P_dom"/>
</dbReference>
<dbReference type="Pfam" id="PF00512">
    <property type="entry name" value="HisKA"/>
    <property type="match status" value="1"/>
</dbReference>
<keyword evidence="4" id="KW-0808">Transferase</keyword>
<dbReference type="InterPro" id="IPR036097">
    <property type="entry name" value="HisK_dim/P_sf"/>
</dbReference>
<reference evidence="9" key="1">
    <citation type="submission" date="2020-05" db="EMBL/GenBank/DDBJ databases">
        <authorList>
            <person name="Chiriac C."/>
            <person name="Salcher M."/>
            <person name="Ghai R."/>
            <person name="Kavagutti S V."/>
        </authorList>
    </citation>
    <scope>NUCLEOTIDE SEQUENCE</scope>
</reference>
<dbReference type="SMART" id="SM00387">
    <property type="entry name" value="HATPase_c"/>
    <property type="match status" value="1"/>
</dbReference>
<proteinExistence type="predicted"/>
<keyword evidence="3" id="KW-0597">Phosphoprotein</keyword>
<dbReference type="EMBL" id="CAFBLY010000055">
    <property type="protein sequence ID" value="CAB4884233.1"/>
    <property type="molecule type" value="Genomic_DNA"/>
</dbReference>
<gene>
    <name evidence="9" type="ORF">UFOPK2842_00879</name>
    <name evidence="10" type="ORF">UFOPK3480_00736</name>
</gene>
<evidence type="ECO:0000313" key="10">
    <source>
        <dbReference type="EMBL" id="CAB4884233.1"/>
    </source>
</evidence>